<feature type="transmembrane region" description="Helical" evidence="1">
    <location>
        <begin position="72"/>
        <end position="94"/>
    </location>
</feature>
<organism evidence="2 3">
    <name type="scientific">Acetobacterium bakii</name>
    <dbReference type="NCBI Taxonomy" id="52689"/>
    <lineage>
        <taxon>Bacteria</taxon>
        <taxon>Bacillati</taxon>
        <taxon>Bacillota</taxon>
        <taxon>Clostridia</taxon>
        <taxon>Eubacteriales</taxon>
        <taxon>Eubacteriaceae</taxon>
        <taxon>Acetobacterium</taxon>
    </lineage>
</organism>
<gene>
    <name evidence="2" type="ORF">AKG39_12970</name>
</gene>
<accession>A0A0L6TYQ8</accession>
<keyword evidence="1" id="KW-0472">Membrane</keyword>
<dbReference type="Proteomes" id="UP000036873">
    <property type="component" value="Unassembled WGS sequence"/>
</dbReference>
<keyword evidence="3" id="KW-1185">Reference proteome</keyword>
<name>A0A0L6TYQ8_9FIRM</name>
<dbReference type="EMBL" id="LGYO01000033">
    <property type="protein sequence ID" value="KNZ41227.1"/>
    <property type="molecule type" value="Genomic_DNA"/>
</dbReference>
<keyword evidence="1" id="KW-0812">Transmembrane</keyword>
<evidence type="ECO:0000256" key="1">
    <source>
        <dbReference type="SAM" id="Phobius"/>
    </source>
</evidence>
<dbReference type="STRING" id="52689.AKG39_12970"/>
<protein>
    <submittedName>
        <fullName evidence="2">Uncharacterized protein</fullName>
    </submittedName>
</protein>
<evidence type="ECO:0000313" key="3">
    <source>
        <dbReference type="Proteomes" id="UP000036873"/>
    </source>
</evidence>
<feature type="transmembrane region" description="Helical" evidence="1">
    <location>
        <begin position="38"/>
        <end position="60"/>
    </location>
</feature>
<dbReference type="AlphaFoldDB" id="A0A0L6TYQ8"/>
<proteinExistence type="predicted"/>
<comment type="caution">
    <text evidence="2">The sequence shown here is derived from an EMBL/GenBank/DDBJ whole genome shotgun (WGS) entry which is preliminary data.</text>
</comment>
<reference evidence="3" key="1">
    <citation type="submission" date="2015-07" db="EMBL/GenBank/DDBJ databases">
        <title>Draft genome sequence of Acetobacterium bakii DSM 8293, a potential psychrophilic chemical producer through syngas fermentation.</title>
        <authorList>
            <person name="Song Y."/>
            <person name="Hwang S."/>
            <person name="Cho B.-K."/>
        </authorList>
    </citation>
    <scope>NUCLEOTIDE SEQUENCE [LARGE SCALE GENOMIC DNA]</scope>
    <source>
        <strain evidence="3">DSM 8239</strain>
    </source>
</reference>
<evidence type="ECO:0000313" key="2">
    <source>
        <dbReference type="EMBL" id="KNZ41227.1"/>
    </source>
</evidence>
<sequence length="98" mass="11356">MLFGLGMLHKKLGVLDLYSLEKITFFFNESFPLDLLSYGFKIILFVVSLLLGLVIYYGILEKHNVFKFIHSFELSFNDICLSITLFLSLVHVYLKLTV</sequence>
<dbReference type="OrthoDB" id="9807568at2"/>
<keyword evidence="1" id="KW-1133">Transmembrane helix</keyword>